<evidence type="ECO:0000313" key="1">
    <source>
        <dbReference type="EMBL" id="GAG89257.1"/>
    </source>
</evidence>
<proteinExistence type="predicted"/>
<dbReference type="InterPro" id="IPR011474">
    <property type="entry name" value="DUF1580"/>
</dbReference>
<dbReference type="Pfam" id="PF07618">
    <property type="entry name" value="DUF1580"/>
    <property type="match status" value="1"/>
</dbReference>
<reference evidence="1" key="1">
    <citation type="journal article" date="2014" name="Front. Microbiol.">
        <title>High frequency of phylogenetically diverse reductive dehalogenase-homologous genes in deep subseafloor sedimentary metagenomes.</title>
        <authorList>
            <person name="Kawai M."/>
            <person name="Futagami T."/>
            <person name="Toyoda A."/>
            <person name="Takaki Y."/>
            <person name="Nishi S."/>
            <person name="Hori S."/>
            <person name="Arai W."/>
            <person name="Tsubouchi T."/>
            <person name="Morono Y."/>
            <person name="Uchiyama I."/>
            <person name="Ito T."/>
            <person name="Fujiyama A."/>
            <person name="Inagaki F."/>
            <person name="Takami H."/>
        </authorList>
    </citation>
    <scope>NUCLEOTIDE SEQUENCE</scope>
    <source>
        <strain evidence="1">Expedition CK06-06</strain>
    </source>
</reference>
<dbReference type="EMBL" id="BART01013197">
    <property type="protein sequence ID" value="GAG89257.1"/>
    <property type="molecule type" value="Genomic_DNA"/>
</dbReference>
<organism evidence="1">
    <name type="scientific">marine sediment metagenome</name>
    <dbReference type="NCBI Taxonomy" id="412755"/>
    <lineage>
        <taxon>unclassified sequences</taxon>
        <taxon>metagenomes</taxon>
        <taxon>ecological metagenomes</taxon>
    </lineage>
</organism>
<name>X1C7H1_9ZZZZ</name>
<dbReference type="AlphaFoldDB" id="X1C7H1"/>
<comment type="caution">
    <text evidence="1">The sequence shown here is derived from an EMBL/GenBank/DDBJ whole genome shotgun (WGS) entry which is preliminary data.</text>
</comment>
<gene>
    <name evidence="1" type="ORF">S01H4_27133</name>
</gene>
<accession>X1C7H1</accession>
<protein>
    <submittedName>
        <fullName evidence="1">Uncharacterized protein</fullName>
    </submittedName>
</protein>
<sequence>MAIDIQTERTVTFKEAARYLPGHPAISTLHRWRNRGIKGVKLETIRIGGVRYSSRQALQRFFNATTVAADSRGGHSLDLRNHPLSRNEDRRQRIASDILDEAGI</sequence>